<dbReference type="STRING" id="310780.SAMN05216267_104612"/>
<dbReference type="RefSeq" id="WP_069464232.1">
    <property type="nucleotide sequence ID" value="NZ_FODD01000046.1"/>
</dbReference>
<reference evidence="1 2" key="1">
    <citation type="submission" date="2016-10" db="EMBL/GenBank/DDBJ databases">
        <authorList>
            <person name="de Groot N.N."/>
        </authorList>
    </citation>
    <scope>NUCLEOTIDE SEQUENCE [LARGE SCALE GENOMIC DNA]</scope>
    <source>
        <strain evidence="1 2">CGMCC 4.2026</strain>
    </source>
</reference>
<organism evidence="1 2">
    <name type="scientific">Actinacidiphila rubida</name>
    <dbReference type="NCBI Taxonomy" id="310780"/>
    <lineage>
        <taxon>Bacteria</taxon>
        <taxon>Bacillati</taxon>
        <taxon>Actinomycetota</taxon>
        <taxon>Actinomycetes</taxon>
        <taxon>Kitasatosporales</taxon>
        <taxon>Streptomycetaceae</taxon>
        <taxon>Actinacidiphila</taxon>
    </lineage>
</organism>
<dbReference type="Proteomes" id="UP000181951">
    <property type="component" value="Unassembled WGS sequence"/>
</dbReference>
<dbReference type="AlphaFoldDB" id="A0A1H8SW29"/>
<name>A0A1H8SW29_9ACTN</name>
<evidence type="ECO:0000313" key="1">
    <source>
        <dbReference type="EMBL" id="SEO82871.1"/>
    </source>
</evidence>
<proteinExistence type="predicted"/>
<protein>
    <submittedName>
        <fullName evidence="1">Uncharacterized protein</fullName>
    </submittedName>
</protein>
<accession>A0A1H8SW29</accession>
<dbReference type="EMBL" id="FODD01000046">
    <property type="protein sequence ID" value="SEO82871.1"/>
    <property type="molecule type" value="Genomic_DNA"/>
</dbReference>
<sequence>MSAYLICPAGGDCLHREEYDPAHQTASPDVPADGDRAHDALAEHLLSVHDVKRSEVGRLVSQARRVIEPSAAAMARFRMSQQQRAEIRARLGGAQPAADGLLESFGKSVADMLGHDHKSQREDWYCVNLAAYMGERSAPVLRRLLDAEAEAERLQAELAKYVGHEPTLAEEAEYVRRQRRAEVLTEAAEVAVRAARGCGDDERGQYAASVAAGVGAELRRMAEAGKDTREGESTQPADFFQPGHAYTHHDGSDFECVTVAAHPNTGEQRAFGWRIRNGRTEGATLDPDDWQQYDGCQPPADEPTRTAVVMPALAQEGSCTGIALNGVHTQVFHCRQAIETHELHLWRTGTEWFTCRGEAR</sequence>
<gene>
    <name evidence="1" type="ORF">SAMN05216267_104612</name>
</gene>
<keyword evidence="2" id="KW-1185">Reference proteome</keyword>
<dbReference type="OrthoDB" id="4336683at2"/>
<evidence type="ECO:0000313" key="2">
    <source>
        <dbReference type="Proteomes" id="UP000181951"/>
    </source>
</evidence>